<feature type="domain" description="Mannose-6-phosphate isomerase type II C-terminal" evidence="2">
    <location>
        <begin position="341"/>
        <end position="440"/>
    </location>
</feature>
<dbReference type="Proteomes" id="UP001500340">
    <property type="component" value="Unassembled WGS sequence"/>
</dbReference>
<sequence length="454" mass="51608">MKLVLLSGGSGKRLWPLSNDARSKQFLKVLQCKHSDEFESMVQRVWGQLDAVGLADFSFVATSKFQIDIIYSQLGHDIPVIVEPMRRDTFPAIALAATYLYSVADIPLNEVICILPVDSYVEDNFFERLKDLEKVILESEAELVLVGVQPTFPSEKYGYIIPEFVESSLDSMYRQVKCFKEKPTQDQAEILIEQDALWNCGVFAFKLDFLISMLEMKGYPVHFEELLMQYDKLPNISFDFEVVEKSNKIVVVPYIGEWKELGTWDSLTEEMNAYAIGKGIISEDSTNTHLINELDIPVTIVGLSNVVVAASPDGILVADKTESPRIKELLKDVEQRQMYEERSWGWSRVVDYKKFKEYEVLTRRICILAGRYLNCQIHQKLSEIWIVVSGMGEVTSNGNVSRVEPGDVLQISADTKHYIKAITDIEFIKVQKGAEMTDEDSTLIPAKKLKDIVI</sequence>
<dbReference type="Gene3D" id="2.60.120.10">
    <property type="entry name" value="Jelly Rolls"/>
    <property type="match status" value="1"/>
</dbReference>
<protein>
    <submittedName>
        <fullName evidence="3">Sugar phosphate nucleotidyltransferase</fullName>
    </submittedName>
</protein>
<dbReference type="RefSeq" id="WP_343858956.1">
    <property type="nucleotide sequence ID" value="NZ_BAAACX010000007.1"/>
</dbReference>
<evidence type="ECO:0000313" key="3">
    <source>
        <dbReference type="EMBL" id="GAA0383180.1"/>
    </source>
</evidence>
<dbReference type="SUPFAM" id="SSF53448">
    <property type="entry name" value="Nucleotide-diphospho-sugar transferases"/>
    <property type="match status" value="1"/>
</dbReference>
<dbReference type="CDD" id="cd02213">
    <property type="entry name" value="cupin_PMI_typeII_C"/>
    <property type="match status" value="1"/>
</dbReference>
<reference evidence="3 4" key="1">
    <citation type="journal article" date="2019" name="Int. J. Syst. Evol. Microbiol.">
        <title>The Global Catalogue of Microorganisms (GCM) 10K type strain sequencing project: providing services to taxonomists for standard genome sequencing and annotation.</title>
        <authorList>
            <consortium name="The Broad Institute Genomics Platform"/>
            <consortium name="The Broad Institute Genome Sequencing Center for Infectious Disease"/>
            <person name="Wu L."/>
            <person name="Ma J."/>
        </authorList>
    </citation>
    <scope>NUCLEOTIDE SEQUENCE [LARGE SCALE GENOMIC DNA]</scope>
    <source>
        <strain evidence="3 4">JCM 12774</strain>
    </source>
</reference>
<dbReference type="Pfam" id="PF01050">
    <property type="entry name" value="MannoseP_isomer"/>
    <property type="match status" value="1"/>
</dbReference>
<organism evidence="3 4">
    <name type="scientific">Paenibacillus motobuensis</name>
    <dbReference type="NCBI Taxonomy" id="295324"/>
    <lineage>
        <taxon>Bacteria</taxon>
        <taxon>Bacillati</taxon>
        <taxon>Bacillota</taxon>
        <taxon>Bacilli</taxon>
        <taxon>Bacillales</taxon>
        <taxon>Paenibacillaceae</taxon>
        <taxon>Paenibacillus</taxon>
    </lineage>
</organism>
<feature type="domain" description="Nucleotidyl transferase" evidence="1">
    <location>
        <begin position="4"/>
        <end position="274"/>
    </location>
</feature>
<dbReference type="SUPFAM" id="SSF51182">
    <property type="entry name" value="RmlC-like cupins"/>
    <property type="match status" value="1"/>
</dbReference>
<dbReference type="PANTHER" id="PTHR46390">
    <property type="entry name" value="MANNOSE-1-PHOSPHATE GUANYLYLTRANSFERASE"/>
    <property type="match status" value="1"/>
</dbReference>
<dbReference type="Pfam" id="PF00483">
    <property type="entry name" value="NTP_transferase"/>
    <property type="match status" value="1"/>
</dbReference>
<accession>A0ABN0Y4K7</accession>
<gene>
    <name evidence="3" type="ORF">GCM10008933_12940</name>
</gene>
<evidence type="ECO:0000259" key="2">
    <source>
        <dbReference type="Pfam" id="PF01050"/>
    </source>
</evidence>
<dbReference type="InterPro" id="IPR011051">
    <property type="entry name" value="RmlC_Cupin_sf"/>
</dbReference>
<dbReference type="InterPro" id="IPR051161">
    <property type="entry name" value="Mannose-6P_isomerase_type2"/>
</dbReference>
<comment type="caution">
    <text evidence="3">The sequence shown here is derived from an EMBL/GenBank/DDBJ whole genome shotgun (WGS) entry which is preliminary data.</text>
</comment>
<evidence type="ECO:0000313" key="4">
    <source>
        <dbReference type="Proteomes" id="UP001500340"/>
    </source>
</evidence>
<proteinExistence type="predicted"/>
<dbReference type="InterPro" id="IPR001538">
    <property type="entry name" value="Man6P_isomerase-2_C"/>
</dbReference>
<dbReference type="Gene3D" id="3.90.550.10">
    <property type="entry name" value="Spore Coat Polysaccharide Biosynthesis Protein SpsA, Chain A"/>
    <property type="match status" value="1"/>
</dbReference>
<dbReference type="InterPro" id="IPR005835">
    <property type="entry name" value="NTP_transferase_dom"/>
</dbReference>
<name>A0ABN0Y4K7_9BACL</name>
<dbReference type="InterPro" id="IPR029044">
    <property type="entry name" value="Nucleotide-diphossugar_trans"/>
</dbReference>
<keyword evidence="4" id="KW-1185">Reference proteome</keyword>
<dbReference type="EMBL" id="BAAACX010000007">
    <property type="protein sequence ID" value="GAA0383180.1"/>
    <property type="molecule type" value="Genomic_DNA"/>
</dbReference>
<evidence type="ECO:0000259" key="1">
    <source>
        <dbReference type="Pfam" id="PF00483"/>
    </source>
</evidence>
<dbReference type="InterPro" id="IPR014710">
    <property type="entry name" value="RmlC-like_jellyroll"/>
</dbReference>
<dbReference type="PANTHER" id="PTHR46390:SF1">
    <property type="entry name" value="MANNOSE-1-PHOSPHATE GUANYLYLTRANSFERASE"/>
    <property type="match status" value="1"/>
</dbReference>